<evidence type="ECO:0000256" key="7">
    <source>
        <dbReference type="ARBA" id="ARBA00023136"/>
    </source>
</evidence>
<feature type="non-terminal residue" evidence="11">
    <location>
        <position position="278"/>
    </location>
</feature>
<dbReference type="GO" id="GO:0015271">
    <property type="term" value="F:outward rectifier potassium channel activity"/>
    <property type="evidence" value="ECO:0007669"/>
    <property type="project" value="TreeGrafter"/>
</dbReference>
<keyword evidence="12" id="KW-1185">Reference proteome</keyword>
<dbReference type="PANTHER" id="PTHR11003">
    <property type="entry name" value="POTASSIUM CHANNEL, SUBFAMILY K"/>
    <property type="match status" value="1"/>
</dbReference>
<dbReference type="OrthoDB" id="43525at2759"/>
<dbReference type="SUPFAM" id="SSF81324">
    <property type="entry name" value="Voltage-gated potassium channels"/>
    <property type="match status" value="2"/>
</dbReference>
<dbReference type="GO" id="GO:0005737">
    <property type="term" value="C:cytoplasm"/>
    <property type="evidence" value="ECO:0007669"/>
    <property type="project" value="UniProtKB-ARBA"/>
</dbReference>
<evidence type="ECO:0000256" key="6">
    <source>
        <dbReference type="ARBA" id="ARBA00023065"/>
    </source>
</evidence>
<dbReference type="InParanoid" id="A0A1E7FC30"/>
<keyword evidence="2" id="KW-0813">Transport</keyword>
<evidence type="ECO:0000256" key="5">
    <source>
        <dbReference type="ARBA" id="ARBA00022989"/>
    </source>
</evidence>
<dbReference type="PROSITE" id="PS50222">
    <property type="entry name" value="EF_HAND_2"/>
    <property type="match status" value="2"/>
</dbReference>
<feature type="non-terminal residue" evidence="11">
    <location>
        <position position="1"/>
    </location>
</feature>
<evidence type="ECO:0000256" key="3">
    <source>
        <dbReference type="ARBA" id="ARBA00022692"/>
    </source>
</evidence>
<keyword evidence="4" id="KW-0106">Calcium</keyword>
<dbReference type="InterPro" id="IPR003280">
    <property type="entry name" value="2pore_dom_K_chnl"/>
</dbReference>
<protein>
    <recommendedName>
        <fullName evidence="10">EF-hand domain-containing protein</fullName>
    </recommendedName>
</protein>
<feature type="transmembrane region" description="Helical" evidence="9">
    <location>
        <begin position="28"/>
        <end position="46"/>
    </location>
</feature>
<proteinExistence type="predicted"/>
<dbReference type="EMBL" id="KV784359">
    <property type="protein sequence ID" value="OEU15363.1"/>
    <property type="molecule type" value="Genomic_DNA"/>
</dbReference>
<keyword evidence="6" id="KW-0406">Ion transport</keyword>
<feature type="domain" description="EF-hand" evidence="10">
    <location>
        <begin position="225"/>
        <end position="249"/>
    </location>
</feature>
<keyword evidence="3 9" id="KW-0812">Transmembrane</keyword>
<dbReference type="Pfam" id="PF13202">
    <property type="entry name" value="EF-hand_5"/>
    <property type="match status" value="2"/>
</dbReference>
<dbReference type="InterPro" id="IPR018247">
    <property type="entry name" value="EF_Hand_1_Ca_BS"/>
</dbReference>
<feature type="transmembrane region" description="Helical" evidence="9">
    <location>
        <begin position="58"/>
        <end position="79"/>
    </location>
</feature>
<keyword evidence="8" id="KW-0407">Ion channel</keyword>
<dbReference type="GO" id="GO:0005886">
    <property type="term" value="C:plasma membrane"/>
    <property type="evidence" value="ECO:0007669"/>
    <property type="project" value="TreeGrafter"/>
</dbReference>
<accession>A0A1E7FC30</accession>
<evidence type="ECO:0000256" key="1">
    <source>
        <dbReference type="ARBA" id="ARBA00004141"/>
    </source>
</evidence>
<comment type="subcellular location">
    <subcellularLocation>
        <location evidence="1">Membrane</location>
        <topology evidence="1">Multi-pass membrane protein</topology>
    </subcellularLocation>
</comment>
<gene>
    <name evidence="11" type="ORF">FRACYDRAFT_141597</name>
</gene>
<dbReference type="GO" id="GO:0030322">
    <property type="term" value="P:stabilization of membrane potential"/>
    <property type="evidence" value="ECO:0007669"/>
    <property type="project" value="TreeGrafter"/>
</dbReference>
<feature type="transmembrane region" description="Helical" evidence="9">
    <location>
        <begin position="177"/>
        <end position="202"/>
    </location>
</feature>
<evidence type="ECO:0000313" key="12">
    <source>
        <dbReference type="Proteomes" id="UP000095751"/>
    </source>
</evidence>
<dbReference type="AlphaFoldDB" id="A0A1E7FC30"/>
<dbReference type="GO" id="GO:0022841">
    <property type="term" value="F:potassium ion leak channel activity"/>
    <property type="evidence" value="ECO:0007669"/>
    <property type="project" value="TreeGrafter"/>
</dbReference>
<keyword evidence="7 9" id="KW-0472">Membrane</keyword>
<dbReference type="InterPro" id="IPR002048">
    <property type="entry name" value="EF_hand_dom"/>
</dbReference>
<dbReference type="KEGG" id="fcy:FRACYDRAFT_141597"/>
<dbReference type="PANTHER" id="PTHR11003:SF291">
    <property type="entry name" value="IP11374P"/>
    <property type="match status" value="1"/>
</dbReference>
<evidence type="ECO:0000256" key="8">
    <source>
        <dbReference type="ARBA" id="ARBA00023303"/>
    </source>
</evidence>
<dbReference type="PROSITE" id="PS00018">
    <property type="entry name" value="EF_HAND_1"/>
    <property type="match status" value="1"/>
</dbReference>
<feature type="transmembrane region" description="Helical" evidence="9">
    <location>
        <begin position="153"/>
        <end position="171"/>
    </location>
</feature>
<name>A0A1E7FC30_9STRA</name>
<evidence type="ECO:0000256" key="2">
    <source>
        <dbReference type="ARBA" id="ARBA00022448"/>
    </source>
</evidence>
<dbReference type="Gene3D" id="1.10.287.70">
    <property type="match status" value="2"/>
</dbReference>
<organism evidence="11 12">
    <name type="scientific">Fragilariopsis cylindrus CCMP1102</name>
    <dbReference type="NCBI Taxonomy" id="635003"/>
    <lineage>
        <taxon>Eukaryota</taxon>
        <taxon>Sar</taxon>
        <taxon>Stramenopiles</taxon>
        <taxon>Ochrophyta</taxon>
        <taxon>Bacillariophyta</taxon>
        <taxon>Bacillariophyceae</taxon>
        <taxon>Bacillariophycidae</taxon>
        <taxon>Bacillariales</taxon>
        <taxon>Bacillariaceae</taxon>
        <taxon>Fragilariopsis</taxon>
    </lineage>
</organism>
<evidence type="ECO:0000259" key="10">
    <source>
        <dbReference type="PROSITE" id="PS50222"/>
    </source>
</evidence>
<keyword evidence="5 9" id="KW-1133">Transmembrane helix</keyword>
<dbReference type="Gene3D" id="1.10.238.10">
    <property type="entry name" value="EF-hand"/>
    <property type="match status" value="1"/>
</dbReference>
<dbReference type="SUPFAM" id="SSF47473">
    <property type="entry name" value="EF-hand"/>
    <property type="match status" value="1"/>
</dbReference>
<dbReference type="InterPro" id="IPR013099">
    <property type="entry name" value="K_chnl_dom"/>
</dbReference>
<dbReference type="InterPro" id="IPR011992">
    <property type="entry name" value="EF-hand-dom_pair"/>
</dbReference>
<sequence length="278" mass="30874">FIAIGVYLSIGIIGYKYILLSSLPITDIIYFCCVCLSTVGYGDVIVPITNSEKVFTIFYAMSGILLWSSAIATICTEVIELEKNTATGHEMETTKATTAAKSSNNKQLFSSFSSQLQLWKTILFKSLPKPTFVILSCGYIIGRVEGWNIIDGIYFSFITATTIGLGDIVPVTKLGRMFVIILIPALLAAAGQIFASITQICIRQQQHKLFEMEYNNGLTQNDLSLMDLNHDGKISKDEYVLYMLMEMGIVEISDVNELHDQFKKFDVTQSGFIESADL</sequence>
<reference evidence="11 12" key="1">
    <citation type="submission" date="2016-09" db="EMBL/GenBank/DDBJ databases">
        <title>Extensive genetic diversity and differential bi-allelic expression allows diatom success in the polar Southern Ocean.</title>
        <authorList>
            <consortium name="DOE Joint Genome Institute"/>
            <person name="Mock T."/>
            <person name="Otillar R.P."/>
            <person name="Strauss J."/>
            <person name="Dupont C."/>
            <person name="Frickenhaus S."/>
            <person name="Maumus F."/>
            <person name="Mcmullan M."/>
            <person name="Sanges R."/>
            <person name="Schmutz J."/>
            <person name="Toseland A."/>
            <person name="Valas R."/>
            <person name="Veluchamy A."/>
            <person name="Ward B.J."/>
            <person name="Allen A."/>
            <person name="Barry K."/>
            <person name="Falciatore A."/>
            <person name="Ferrante M."/>
            <person name="Fortunato A.E."/>
            <person name="Gloeckner G."/>
            <person name="Gruber A."/>
            <person name="Hipkin R."/>
            <person name="Janech M."/>
            <person name="Kroth P."/>
            <person name="Leese F."/>
            <person name="Lindquist E."/>
            <person name="Lyon B.R."/>
            <person name="Martin J."/>
            <person name="Mayer C."/>
            <person name="Parker M."/>
            <person name="Quesneville H."/>
            <person name="Raymond J."/>
            <person name="Uhlig C."/>
            <person name="Valentin K.U."/>
            <person name="Worden A.Z."/>
            <person name="Armbrust E.V."/>
            <person name="Bowler C."/>
            <person name="Green B."/>
            <person name="Moulton V."/>
            <person name="Van Oosterhout C."/>
            <person name="Grigoriev I."/>
        </authorList>
    </citation>
    <scope>NUCLEOTIDE SEQUENCE [LARGE SCALE GENOMIC DNA]</scope>
    <source>
        <strain evidence="11 12">CCMP1102</strain>
    </source>
</reference>
<dbReference type="Pfam" id="PF07885">
    <property type="entry name" value="Ion_trans_2"/>
    <property type="match status" value="2"/>
</dbReference>
<evidence type="ECO:0000256" key="9">
    <source>
        <dbReference type="SAM" id="Phobius"/>
    </source>
</evidence>
<dbReference type="Proteomes" id="UP000095751">
    <property type="component" value="Unassembled WGS sequence"/>
</dbReference>
<dbReference type="GO" id="GO:0005509">
    <property type="term" value="F:calcium ion binding"/>
    <property type="evidence" value="ECO:0007669"/>
    <property type="project" value="InterPro"/>
</dbReference>
<evidence type="ECO:0000256" key="4">
    <source>
        <dbReference type="ARBA" id="ARBA00022837"/>
    </source>
</evidence>
<evidence type="ECO:0000313" key="11">
    <source>
        <dbReference type="EMBL" id="OEU15363.1"/>
    </source>
</evidence>
<feature type="domain" description="EF-hand" evidence="10">
    <location>
        <begin position="253"/>
        <end position="278"/>
    </location>
</feature>